<dbReference type="AlphaFoldDB" id="A0A4S8IG10"/>
<evidence type="ECO:0000313" key="1">
    <source>
        <dbReference type="EMBL" id="THU47208.1"/>
    </source>
</evidence>
<evidence type="ECO:0000313" key="2">
    <source>
        <dbReference type="Proteomes" id="UP000317650"/>
    </source>
</evidence>
<accession>A0A4S8IG10</accession>
<dbReference type="Proteomes" id="UP000317650">
    <property type="component" value="Chromosome 9"/>
</dbReference>
<keyword evidence="2" id="KW-1185">Reference proteome</keyword>
<gene>
    <name evidence="1" type="ORF">C4D60_Mb09t13100</name>
</gene>
<protein>
    <submittedName>
        <fullName evidence="1">Uncharacterized protein</fullName>
    </submittedName>
</protein>
<comment type="caution">
    <text evidence="1">The sequence shown here is derived from an EMBL/GenBank/DDBJ whole genome shotgun (WGS) entry which is preliminary data.</text>
</comment>
<dbReference type="EMBL" id="PYDT01000010">
    <property type="protein sequence ID" value="THU47208.1"/>
    <property type="molecule type" value="Genomic_DNA"/>
</dbReference>
<reference evidence="1 2" key="1">
    <citation type="journal article" date="2019" name="Nat. Plants">
        <title>Genome sequencing of Musa balbisiana reveals subgenome evolution and function divergence in polyploid bananas.</title>
        <authorList>
            <person name="Yao X."/>
        </authorList>
    </citation>
    <scope>NUCLEOTIDE SEQUENCE [LARGE SCALE GENOMIC DNA]</scope>
    <source>
        <strain evidence="2">cv. DH-PKW</strain>
        <tissue evidence="1">Leaves</tissue>
    </source>
</reference>
<organism evidence="1 2">
    <name type="scientific">Musa balbisiana</name>
    <name type="common">Banana</name>
    <dbReference type="NCBI Taxonomy" id="52838"/>
    <lineage>
        <taxon>Eukaryota</taxon>
        <taxon>Viridiplantae</taxon>
        <taxon>Streptophyta</taxon>
        <taxon>Embryophyta</taxon>
        <taxon>Tracheophyta</taxon>
        <taxon>Spermatophyta</taxon>
        <taxon>Magnoliopsida</taxon>
        <taxon>Liliopsida</taxon>
        <taxon>Zingiberales</taxon>
        <taxon>Musaceae</taxon>
        <taxon>Musa</taxon>
    </lineage>
</organism>
<sequence length="67" mass="7310">MSSWKRRSNSIESLLSSRASYARIFIPNASHSVLSCAPTHCTYDVVVQLSLTHVSLLLFVASSSPIS</sequence>
<proteinExistence type="predicted"/>
<name>A0A4S8IG10_MUSBA</name>